<protein>
    <submittedName>
        <fullName evidence="1">Uncharacterized protein</fullName>
    </submittedName>
</protein>
<name>A0AAD4W9H4_PRUDU</name>
<evidence type="ECO:0000313" key="2">
    <source>
        <dbReference type="Proteomes" id="UP001054821"/>
    </source>
</evidence>
<dbReference type="AlphaFoldDB" id="A0AAD4W9H4"/>
<accession>A0AAD4W9H4</accession>
<keyword evidence="2" id="KW-1185">Reference proteome</keyword>
<comment type="caution">
    <text evidence="1">The sequence shown here is derived from an EMBL/GenBank/DDBJ whole genome shotgun (WGS) entry which is preliminary data.</text>
</comment>
<sequence length="88" mass="9986">MTTLLPHLSWWRNEFEGGGVECLETSSMERSAKLDRGINISKGGCSDSRYLVVVKGRVTGHRQQRVGICRSNIRLFKVVIIMVLTLMY</sequence>
<dbReference type="EMBL" id="JAJFAZ020000003">
    <property type="protein sequence ID" value="KAI5339410.1"/>
    <property type="molecule type" value="Genomic_DNA"/>
</dbReference>
<proteinExistence type="predicted"/>
<organism evidence="1 2">
    <name type="scientific">Prunus dulcis</name>
    <name type="common">Almond</name>
    <name type="synonym">Amygdalus dulcis</name>
    <dbReference type="NCBI Taxonomy" id="3755"/>
    <lineage>
        <taxon>Eukaryota</taxon>
        <taxon>Viridiplantae</taxon>
        <taxon>Streptophyta</taxon>
        <taxon>Embryophyta</taxon>
        <taxon>Tracheophyta</taxon>
        <taxon>Spermatophyta</taxon>
        <taxon>Magnoliopsida</taxon>
        <taxon>eudicotyledons</taxon>
        <taxon>Gunneridae</taxon>
        <taxon>Pentapetalae</taxon>
        <taxon>rosids</taxon>
        <taxon>fabids</taxon>
        <taxon>Rosales</taxon>
        <taxon>Rosaceae</taxon>
        <taxon>Amygdaloideae</taxon>
        <taxon>Amygdaleae</taxon>
        <taxon>Prunus</taxon>
    </lineage>
</organism>
<evidence type="ECO:0000313" key="1">
    <source>
        <dbReference type="EMBL" id="KAI5339410.1"/>
    </source>
</evidence>
<reference evidence="1 2" key="1">
    <citation type="journal article" date="2022" name="G3 (Bethesda)">
        <title>Whole-genome sequence and methylome profiling of the almond [Prunus dulcis (Mill.) D.A. Webb] cultivar 'Nonpareil'.</title>
        <authorList>
            <person name="D'Amico-Willman K.M."/>
            <person name="Ouma W.Z."/>
            <person name="Meulia T."/>
            <person name="Sideli G.M."/>
            <person name="Gradziel T.M."/>
            <person name="Fresnedo-Ramirez J."/>
        </authorList>
    </citation>
    <scope>NUCLEOTIDE SEQUENCE [LARGE SCALE GENOMIC DNA]</scope>
    <source>
        <strain evidence="1">Clone GOH B32 T37-40</strain>
    </source>
</reference>
<gene>
    <name evidence="1" type="ORF">L3X38_018682</name>
</gene>
<dbReference type="Proteomes" id="UP001054821">
    <property type="component" value="Chromosome 3"/>
</dbReference>